<reference evidence="12" key="1">
    <citation type="journal article" date="2019" name="Sci. Rep.">
        <title>Draft genome of Tanacetum cinerariifolium, the natural source of mosquito coil.</title>
        <authorList>
            <person name="Yamashiro T."/>
            <person name="Shiraishi A."/>
            <person name="Satake H."/>
            <person name="Nakayama K."/>
        </authorList>
    </citation>
    <scope>NUCLEOTIDE SEQUENCE</scope>
</reference>
<gene>
    <name evidence="12" type="ORF">Tci_055659</name>
</gene>
<dbReference type="InterPro" id="IPR012337">
    <property type="entry name" value="RNaseH-like_sf"/>
</dbReference>
<evidence type="ECO:0000313" key="12">
    <source>
        <dbReference type="EMBL" id="GEU83681.1"/>
    </source>
</evidence>
<dbReference type="Pfam" id="PF07727">
    <property type="entry name" value="RVT_2"/>
    <property type="match status" value="1"/>
</dbReference>
<evidence type="ECO:0000256" key="10">
    <source>
        <dbReference type="ARBA" id="ARBA00023268"/>
    </source>
</evidence>
<keyword evidence="10" id="KW-0511">Multifunctional enzyme</keyword>
<dbReference type="Pfam" id="PF13976">
    <property type="entry name" value="gag_pre-integrs"/>
    <property type="match status" value="1"/>
</dbReference>
<keyword evidence="9" id="KW-0233">DNA recombination</keyword>
<accession>A0A6L2NBW0</accession>
<dbReference type="SUPFAM" id="SSF53098">
    <property type="entry name" value="Ribonuclease H-like"/>
    <property type="match status" value="1"/>
</dbReference>
<evidence type="ECO:0000256" key="8">
    <source>
        <dbReference type="ARBA" id="ARBA00022932"/>
    </source>
</evidence>
<evidence type="ECO:0000256" key="2">
    <source>
        <dbReference type="ARBA" id="ARBA00022723"/>
    </source>
</evidence>
<dbReference type="Gene3D" id="3.30.420.10">
    <property type="entry name" value="Ribonuclease H-like superfamily/Ribonuclease H"/>
    <property type="match status" value="1"/>
</dbReference>
<dbReference type="PANTHER" id="PTHR42648">
    <property type="entry name" value="TRANSPOSASE, PUTATIVE-RELATED"/>
    <property type="match status" value="1"/>
</dbReference>
<dbReference type="GO" id="GO:0003676">
    <property type="term" value="F:nucleic acid binding"/>
    <property type="evidence" value="ECO:0007669"/>
    <property type="project" value="InterPro"/>
</dbReference>
<evidence type="ECO:0000256" key="9">
    <source>
        <dbReference type="ARBA" id="ARBA00023172"/>
    </source>
</evidence>
<keyword evidence="2" id="KW-0479">Metal-binding</keyword>
<keyword evidence="8" id="KW-0239">DNA-directed DNA polymerase</keyword>
<name>A0A6L2NBW0_TANCI</name>
<keyword evidence="8" id="KW-0808">Transferase</keyword>
<evidence type="ECO:0000256" key="1">
    <source>
        <dbReference type="ARBA" id="ARBA00022722"/>
    </source>
</evidence>
<feature type="domain" description="Integrase catalytic" evidence="11">
    <location>
        <begin position="208"/>
        <end position="377"/>
    </location>
</feature>
<dbReference type="InterPro" id="IPR039537">
    <property type="entry name" value="Retrotran_Ty1/copia-like"/>
</dbReference>
<dbReference type="GO" id="GO:0006310">
    <property type="term" value="P:DNA recombination"/>
    <property type="evidence" value="ECO:0007669"/>
    <property type="project" value="UniProtKB-KW"/>
</dbReference>
<keyword evidence="1" id="KW-0540">Nuclease</keyword>
<organism evidence="12">
    <name type="scientific">Tanacetum cinerariifolium</name>
    <name type="common">Dalmatian daisy</name>
    <name type="synonym">Chrysanthemum cinerariifolium</name>
    <dbReference type="NCBI Taxonomy" id="118510"/>
    <lineage>
        <taxon>Eukaryota</taxon>
        <taxon>Viridiplantae</taxon>
        <taxon>Streptophyta</taxon>
        <taxon>Embryophyta</taxon>
        <taxon>Tracheophyta</taxon>
        <taxon>Spermatophyta</taxon>
        <taxon>Magnoliopsida</taxon>
        <taxon>eudicotyledons</taxon>
        <taxon>Gunneridae</taxon>
        <taxon>Pentapetalae</taxon>
        <taxon>asterids</taxon>
        <taxon>campanulids</taxon>
        <taxon>Asterales</taxon>
        <taxon>Asteraceae</taxon>
        <taxon>Asteroideae</taxon>
        <taxon>Anthemideae</taxon>
        <taxon>Anthemidinae</taxon>
        <taxon>Tanacetum</taxon>
    </lineage>
</organism>
<keyword evidence="4" id="KW-0378">Hydrolase</keyword>
<keyword evidence="5" id="KW-0460">Magnesium</keyword>
<dbReference type="EMBL" id="BKCJ010008730">
    <property type="protein sequence ID" value="GEU83681.1"/>
    <property type="molecule type" value="Genomic_DNA"/>
</dbReference>
<dbReference type="InterPro" id="IPR025724">
    <property type="entry name" value="GAG-pre-integrase_dom"/>
</dbReference>
<keyword evidence="6" id="KW-0229">DNA integration</keyword>
<dbReference type="InterPro" id="IPR001584">
    <property type="entry name" value="Integrase_cat-core"/>
</dbReference>
<dbReference type="GO" id="GO:0016787">
    <property type="term" value="F:hydrolase activity"/>
    <property type="evidence" value="ECO:0007669"/>
    <property type="project" value="UniProtKB-KW"/>
</dbReference>
<dbReference type="GO" id="GO:0046872">
    <property type="term" value="F:metal ion binding"/>
    <property type="evidence" value="ECO:0007669"/>
    <property type="project" value="UniProtKB-KW"/>
</dbReference>
<proteinExistence type="predicted"/>
<comment type="caution">
    <text evidence="12">The sequence shown here is derived from an EMBL/GenBank/DDBJ whole genome shotgun (WGS) entry which is preliminary data.</text>
</comment>
<keyword evidence="7" id="KW-0695">RNA-directed DNA polymerase</keyword>
<evidence type="ECO:0000256" key="3">
    <source>
        <dbReference type="ARBA" id="ARBA00022759"/>
    </source>
</evidence>
<dbReference type="PROSITE" id="PS50994">
    <property type="entry name" value="INTEGRASE"/>
    <property type="match status" value="1"/>
</dbReference>
<dbReference type="InterPro" id="IPR036397">
    <property type="entry name" value="RNaseH_sf"/>
</dbReference>
<dbReference type="InterPro" id="IPR013103">
    <property type="entry name" value="RVT_2"/>
</dbReference>
<evidence type="ECO:0000256" key="5">
    <source>
        <dbReference type="ARBA" id="ARBA00022842"/>
    </source>
</evidence>
<dbReference type="GO" id="GO:0015074">
    <property type="term" value="P:DNA integration"/>
    <property type="evidence" value="ECO:0007669"/>
    <property type="project" value="UniProtKB-KW"/>
</dbReference>
<evidence type="ECO:0000259" key="11">
    <source>
        <dbReference type="PROSITE" id="PS50994"/>
    </source>
</evidence>
<evidence type="ECO:0000256" key="6">
    <source>
        <dbReference type="ARBA" id="ARBA00022908"/>
    </source>
</evidence>
<keyword evidence="3" id="KW-0255">Endonuclease</keyword>
<dbReference type="GO" id="GO:0003887">
    <property type="term" value="F:DNA-directed DNA polymerase activity"/>
    <property type="evidence" value="ECO:0007669"/>
    <property type="project" value="UniProtKB-KW"/>
</dbReference>
<evidence type="ECO:0000256" key="7">
    <source>
        <dbReference type="ARBA" id="ARBA00022918"/>
    </source>
</evidence>
<protein>
    <submittedName>
        <fullName evidence="12">Retrovirus-related Pol polyprotein from transposon TNT 1-94</fullName>
    </submittedName>
</protein>
<keyword evidence="8" id="KW-0548">Nucleotidyltransferase</keyword>
<evidence type="ECO:0000256" key="4">
    <source>
        <dbReference type="ARBA" id="ARBA00022801"/>
    </source>
</evidence>
<dbReference type="AlphaFoldDB" id="A0A6L2NBW0"/>
<dbReference type="CDD" id="cd09272">
    <property type="entry name" value="RNase_HI_RT_Ty1"/>
    <property type="match status" value="1"/>
</dbReference>
<dbReference type="GO" id="GO:0003964">
    <property type="term" value="F:RNA-directed DNA polymerase activity"/>
    <property type="evidence" value="ECO:0007669"/>
    <property type="project" value="UniProtKB-KW"/>
</dbReference>
<dbReference type="GO" id="GO:0004519">
    <property type="term" value="F:endonuclease activity"/>
    <property type="evidence" value="ECO:0007669"/>
    <property type="project" value="UniProtKB-KW"/>
</dbReference>
<sequence>MLRVDRIEDRGTMHEVQVQLVMRELRTELGMLIQVKQGRLSAMTATVTVDEEQLLFIIGGQDNIVDDDVDEQPIHDLALNVDNVFQADDCDDFDSDVDEAPTAENMFMANISFADPVYDEAGPSYDSDVLSEVHDHDHYQDAVCEHHEVYEMHDNVQPNYVVDSHTGYTSDSNIILYDQKHSCYVRDTDGFELIKGSRGSNFYTITVEDMMKSSLIYLLSKASKTKSWLWHYRLNHLNFGTINDLARKDLVKFLRSKDETPEVFIKFLKQIQVGLNKTIRFISTDNVTEFVNHDLAHYYESVGIFHQNSIPRTSQQNGIVERRNQTLVEAARPMLIFSKALMFLWAEAVATACYTKNRFLIHNHHNKTPYELVHNKKPDLSFLCVLGALSYPTNDSEDLDKLQPIANIGIFTDKFRARTKFGSYSTLCTPTNKDLEILFQPMIDEYLEPPRVDRPVSPSPAVPNLVNSAAKSTLVDENPFARIDNHPFINIFALELTSIASSFGDAISADSTYVTQTPHHLGKWSKDYPIDNVIGNPSRPVYTRKQLTTDAFWCLYNSVLFKVEPKNFKSIITKDCWFQAMQDKIHEFDRLQVWELVPQPDCVMIIALKDIEKTRELTSFAPVARIEAIGIFIANAASKNMTIYQIDVKTTFLNGELKEEVYVSQPKGFVDPDHPTHVYCLKKALYGLKQAPRAWDKLVSWSSKKQRSTVILTTETEYIAMSRCYAQILWMRSQLTEYGFAFNKISLYYDNRNAIALCCNNVQPSLSKHIEIRHHFIQEQVEKGVVELFFMTTDYQLANIFTKALPREQF</sequence>
<dbReference type="PANTHER" id="PTHR42648:SF11">
    <property type="entry name" value="TRANSPOSON TY4-P GAG-POL POLYPROTEIN"/>
    <property type="match status" value="1"/>
</dbReference>